<dbReference type="Gene3D" id="1.20.1250.70">
    <property type="entry name" value="Interleukin-15/Interleukin-21"/>
    <property type="match status" value="1"/>
</dbReference>
<dbReference type="SUPFAM" id="SSF47266">
    <property type="entry name" value="4-helical cytokines"/>
    <property type="match status" value="1"/>
</dbReference>
<dbReference type="GeneTree" id="ENSGT00490000044733"/>
<keyword evidence="3" id="KW-0202">Cytokine</keyword>
<reference evidence="8" key="3">
    <citation type="submission" date="2025-09" db="UniProtKB">
        <authorList>
            <consortium name="Ensembl"/>
        </authorList>
    </citation>
    <scope>IDENTIFICATION</scope>
    <source>
        <strain evidence="8">Hd-rR</strain>
    </source>
</reference>
<comment type="subcellular location">
    <subcellularLocation>
        <location evidence="1">Secreted</location>
    </subcellularLocation>
</comment>
<comment type="similarity">
    <text evidence="2">Belongs to the IL-15/IL-21 family.</text>
</comment>
<dbReference type="GO" id="GO:0050778">
    <property type="term" value="P:positive regulation of immune response"/>
    <property type="evidence" value="ECO:0000318"/>
    <property type="project" value="GO_Central"/>
</dbReference>
<evidence type="ECO:0000256" key="6">
    <source>
        <dbReference type="ARBA" id="ARBA00023157"/>
    </source>
</evidence>
<reference evidence="8 9" key="1">
    <citation type="journal article" date="2007" name="Nature">
        <title>The medaka draft genome and insights into vertebrate genome evolution.</title>
        <authorList>
            <person name="Kasahara M."/>
            <person name="Naruse K."/>
            <person name="Sasaki S."/>
            <person name="Nakatani Y."/>
            <person name="Qu W."/>
            <person name="Ahsan B."/>
            <person name="Yamada T."/>
            <person name="Nagayasu Y."/>
            <person name="Doi K."/>
            <person name="Kasai Y."/>
            <person name="Jindo T."/>
            <person name="Kobayashi D."/>
            <person name="Shimada A."/>
            <person name="Toyoda A."/>
            <person name="Kuroki Y."/>
            <person name="Fujiyama A."/>
            <person name="Sasaki T."/>
            <person name="Shimizu A."/>
            <person name="Asakawa S."/>
            <person name="Shimizu N."/>
            <person name="Hashimoto S."/>
            <person name="Yang J."/>
            <person name="Lee Y."/>
            <person name="Matsushima K."/>
            <person name="Sugano S."/>
            <person name="Sakaizumi M."/>
            <person name="Narita T."/>
            <person name="Ohishi K."/>
            <person name="Haga S."/>
            <person name="Ohta F."/>
            <person name="Nomoto H."/>
            <person name="Nogata K."/>
            <person name="Morishita T."/>
            <person name="Endo T."/>
            <person name="Shin-I T."/>
            <person name="Takeda H."/>
            <person name="Morishita S."/>
            <person name="Kohara Y."/>
        </authorList>
    </citation>
    <scope>NUCLEOTIDE SEQUENCE [LARGE SCALE GENOMIC DNA]</scope>
    <source>
        <strain evidence="8 9">Hd-rR</strain>
    </source>
</reference>
<dbReference type="Proteomes" id="UP000001038">
    <property type="component" value="Chromosome 1"/>
</dbReference>
<organism evidence="8 9">
    <name type="scientific">Oryzias latipes</name>
    <name type="common">Japanese rice fish</name>
    <name type="synonym">Japanese killifish</name>
    <dbReference type="NCBI Taxonomy" id="8090"/>
    <lineage>
        <taxon>Eukaryota</taxon>
        <taxon>Metazoa</taxon>
        <taxon>Chordata</taxon>
        <taxon>Craniata</taxon>
        <taxon>Vertebrata</taxon>
        <taxon>Euteleostomi</taxon>
        <taxon>Actinopterygii</taxon>
        <taxon>Neopterygii</taxon>
        <taxon>Teleostei</taxon>
        <taxon>Neoteleostei</taxon>
        <taxon>Acanthomorphata</taxon>
        <taxon>Ovalentaria</taxon>
        <taxon>Atherinomorphae</taxon>
        <taxon>Beloniformes</taxon>
        <taxon>Adrianichthyidae</taxon>
        <taxon>Oryziinae</taxon>
        <taxon>Oryzias</taxon>
    </lineage>
</organism>
<protein>
    <submittedName>
        <fullName evidence="8">Uncharacterized protein</fullName>
    </submittedName>
</protein>
<keyword evidence="7" id="KW-0472">Membrane</keyword>
<dbReference type="GO" id="GO:0001819">
    <property type="term" value="P:positive regulation of cytokine production"/>
    <property type="evidence" value="ECO:0000318"/>
    <property type="project" value="GO_Central"/>
</dbReference>
<dbReference type="Ensembl" id="ENSORLT00000029233.1">
    <property type="protein sequence ID" value="ENSORLP00000034044.1"/>
    <property type="gene ID" value="ENSORLG00000030620.1"/>
</dbReference>
<evidence type="ECO:0000313" key="8">
    <source>
        <dbReference type="Ensembl" id="ENSORLP00000034044.1"/>
    </source>
</evidence>
<dbReference type="PANTHER" id="PTHR14356">
    <property type="entry name" value="INTERLEUKIN-15-RELATED"/>
    <property type="match status" value="1"/>
</dbReference>
<dbReference type="AlphaFoldDB" id="A0A3B3HQ72"/>
<keyword evidence="6" id="KW-1015">Disulfide bond</keyword>
<dbReference type="InterPro" id="IPR009079">
    <property type="entry name" value="4_helix_cytokine-like_core"/>
</dbReference>
<dbReference type="GO" id="GO:0005126">
    <property type="term" value="F:cytokine receptor binding"/>
    <property type="evidence" value="ECO:0007669"/>
    <property type="project" value="InterPro"/>
</dbReference>
<dbReference type="STRING" id="8090.ENSORLP00000034044"/>
<dbReference type="GO" id="GO:0005615">
    <property type="term" value="C:extracellular space"/>
    <property type="evidence" value="ECO:0000318"/>
    <property type="project" value="GO_Central"/>
</dbReference>
<keyword evidence="5" id="KW-0732">Signal</keyword>
<proteinExistence type="inferred from homology"/>
<dbReference type="GO" id="GO:0006955">
    <property type="term" value="P:immune response"/>
    <property type="evidence" value="ECO:0007669"/>
    <property type="project" value="InterPro"/>
</dbReference>
<dbReference type="InterPro" id="IPR003443">
    <property type="entry name" value="IL-15/IL-21_fam"/>
</dbReference>
<keyword evidence="4" id="KW-0964">Secreted</keyword>
<keyword evidence="7" id="KW-0812">Transmembrane</keyword>
<evidence type="ECO:0000313" key="9">
    <source>
        <dbReference type="Proteomes" id="UP000001038"/>
    </source>
</evidence>
<dbReference type="GO" id="GO:0042102">
    <property type="term" value="P:positive regulation of T cell proliferation"/>
    <property type="evidence" value="ECO:0000318"/>
    <property type="project" value="GO_Central"/>
</dbReference>
<keyword evidence="9" id="KW-1185">Reference proteome</keyword>
<reference evidence="8" key="2">
    <citation type="submission" date="2025-08" db="UniProtKB">
        <authorList>
            <consortium name="Ensembl"/>
        </authorList>
    </citation>
    <scope>IDENTIFICATION</scope>
    <source>
        <strain evidence="8">Hd-rR</strain>
    </source>
</reference>
<keyword evidence="7" id="KW-1133">Transmembrane helix</keyword>
<feature type="transmembrane region" description="Helical" evidence="7">
    <location>
        <begin position="149"/>
        <end position="167"/>
    </location>
</feature>
<evidence type="ECO:0000256" key="5">
    <source>
        <dbReference type="ARBA" id="ARBA00022729"/>
    </source>
</evidence>
<evidence type="ECO:0000256" key="1">
    <source>
        <dbReference type="ARBA" id="ARBA00004613"/>
    </source>
</evidence>
<evidence type="ECO:0000256" key="7">
    <source>
        <dbReference type="SAM" id="Phobius"/>
    </source>
</evidence>
<evidence type="ECO:0000256" key="4">
    <source>
        <dbReference type="ARBA" id="ARBA00022525"/>
    </source>
</evidence>
<dbReference type="InParanoid" id="A0A3B3HQ72"/>
<dbReference type="PANTHER" id="PTHR14356:SF3">
    <property type="entry name" value="INTERLEUKIN-15"/>
    <property type="match status" value="1"/>
</dbReference>
<dbReference type="Bgee" id="ENSORLG00000030620">
    <property type="expression patterns" value="Expressed in intestine and 4 other cell types or tissues"/>
</dbReference>
<dbReference type="GO" id="GO:0005125">
    <property type="term" value="F:cytokine activity"/>
    <property type="evidence" value="ECO:0000318"/>
    <property type="project" value="GO_Central"/>
</dbReference>
<name>A0A3B3HQ72_ORYLA</name>
<accession>A0A3B3HQ72</accession>
<sequence>MMVFMTIIMVLFKLTCLRNQRVKDSQIQICNLCRDNHKTQLWLSFLILSFLTTCTRADSEIEDLLTCLENLDSTLKKSDAMLYTAPLSDVEKCKHMVLKCYMVELIMVIIEEKINDKKADCLRHFNETLTPEVSVFWVSPAFLVYFRNLVLYFSLYIFISFSGWLSAV</sequence>
<dbReference type="GO" id="GO:0042119">
    <property type="term" value="P:neutrophil activation"/>
    <property type="evidence" value="ECO:0000318"/>
    <property type="project" value="GO_Central"/>
</dbReference>
<evidence type="ECO:0000256" key="2">
    <source>
        <dbReference type="ARBA" id="ARBA00006050"/>
    </source>
</evidence>
<evidence type="ECO:0000256" key="3">
    <source>
        <dbReference type="ARBA" id="ARBA00022514"/>
    </source>
</evidence>